<keyword evidence="3" id="KW-1185">Reference proteome</keyword>
<organism evidence="2 3">
    <name type="scientific">Rhodocyclus tenuis</name>
    <name type="common">Rhodospirillum tenue</name>
    <dbReference type="NCBI Taxonomy" id="1066"/>
    <lineage>
        <taxon>Bacteria</taxon>
        <taxon>Pseudomonadati</taxon>
        <taxon>Pseudomonadota</taxon>
        <taxon>Betaproteobacteria</taxon>
        <taxon>Rhodocyclales</taxon>
        <taxon>Rhodocyclaceae</taxon>
        <taxon>Rhodocyclus</taxon>
    </lineage>
</organism>
<dbReference type="AlphaFoldDB" id="A0A840GE94"/>
<protein>
    <submittedName>
        <fullName evidence="2">Uncharacterized protein</fullName>
    </submittedName>
</protein>
<name>A0A840GE94_RHOTE</name>
<keyword evidence="1" id="KW-0175">Coiled coil</keyword>
<evidence type="ECO:0000313" key="2">
    <source>
        <dbReference type="EMBL" id="MBB4246539.1"/>
    </source>
</evidence>
<feature type="coiled-coil region" evidence="1">
    <location>
        <begin position="166"/>
        <end position="221"/>
    </location>
</feature>
<dbReference type="EMBL" id="JACIGE010000002">
    <property type="protein sequence ID" value="MBB4246539.1"/>
    <property type="molecule type" value="Genomic_DNA"/>
</dbReference>
<reference evidence="2 3" key="1">
    <citation type="submission" date="2020-08" db="EMBL/GenBank/DDBJ databases">
        <title>Genome sequencing of Purple Non-Sulfur Bacteria from various extreme environments.</title>
        <authorList>
            <person name="Mayer M."/>
        </authorList>
    </citation>
    <scope>NUCLEOTIDE SEQUENCE [LARGE SCALE GENOMIC DNA]</scope>
    <source>
        <strain evidence="2 3">2761</strain>
    </source>
</reference>
<proteinExistence type="predicted"/>
<evidence type="ECO:0000256" key="1">
    <source>
        <dbReference type="SAM" id="Coils"/>
    </source>
</evidence>
<sequence>MARPTKALPTPADDGFNPARLEEANEAAKQLGALQQGYEQGRDLVNQLLGQAQAFQAAGDLLRTFGVSKLAIVKENKLYQQLAGARTPNGSELKGTWVEFCSLLGISDDKANQDIANLQAFGEEALEQMQRVGIGYRDLRQFRKMPSDQRAALIEAAKEGDKDTLLELAEDLIAKHAKEKEALTQRAEAAEADLEARGEVLEGKNRKIDELTESLAKAQRRVKALPPAEVADELRKEVTQMAGMAEVGILALRSGLAALAEHAETHGANHEDFTAGLICQLELAIKQLRGEFDIKARPDGDDTPEWARPGAEARIKEATAAAMAENGWAFDASGKMVPAELAKKGWELDAQGRMVAAGTVAEA</sequence>
<gene>
    <name evidence="2" type="ORF">GGD90_000896</name>
</gene>
<accession>A0A840GE94</accession>
<dbReference type="Proteomes" id="UP000587070">
    <property type="component" value="Unassembled WGS sequence"/>
</dbReference>
<dbReference type="RefSeq" id="WP_184414920.1">
    <property type="nucleotide sequence ID" value="NZ_JACIGE010000002.1"/>
</dbReference>
<evidence type="ECO:0000313" key="3">
    <source>
        <dbReference type="Proteomes" id="UP000587070"/>
    </source>
</evidence>
<comment type="caution">
    <text evidence="2">The sequence shown here is derived from an EMBL/GenBank/DDBJ whole genome shotgun (WGS) entry which is preliminary data.</text>
</comment>